<protein>
    <submittedName>
        <fullName evidence="3">Uncharacterized protein</fullName>
    </submittedName>
</protein>
<dbReference type="Proteomes" id="UP000429523">
    <property type="component" value="Unassembled WGS sequence"/>
</dbReference>
<feature type="compositionally biased region" description="Acidic residues" evidence="1">
    <location>
        <begin position="14"/>
        <end position="27"/>
    </location>
</feature>
<comment type="caution">
    <text evidence="3">The sequence shown here is derived from an EMBL/GenBank/DDBJ whole genome shotgun (WGS) entry which is preliminary data.</text>
</comment>
<gene>
    <name evidence="3" type="ORF">PF007_g20438</name>
    <name evidence="2" type="ORF">PF009_g21404</name>
</gene>
<dbReference type="AlphaFoldDB" id="A0A6A3R5Q0"/>
<feature type="region of interest" description="Disordered" evidence="1">
    <location>
        <begin position="1"/>
        <end position="33"/>
    </location>
</feature>
<feature type="compositionally biased region" description="Basic and acidic residues" evidence="1">
    <location>
        <begin position="78"/>
        <end position="102"/>
    </location>
</feature>
<evidence type="ECO:0000313" key="4">
    <source>
        <dbReference type="Proteomes" id="UP000429523"/>
    </source>
</evidence>
<evidence type="ECO:0000313" key="3">
    <source>
        <dbReference type="EMBL" id="KAE9087272.1"/>
    </source>
</evidence>
<name>A0A6A3R5Q0_9STRA</name>
<feature type="compositionally biased region" description="Basic and acidic residues" evidence="1">
    <location>
        <begin position="1"/>
        <end position="13"/>
    </location>
</feature>
<evidence type="ECO:0000313" key="5">
    <source>
        <dbReference type="Proteomes" id="UP000441208"/>
    </source>
</evidence>
<dbReference type="Proteomes" id="UP000441208">
    <property type="component" value="Unassembled WGS sequence"/>
</dbReference>
<accession>A0A6A3R5Q0</accession>
<dbReference type="EMBL" id="QXGF01001676">
    <property type="protein sequence ID" value="KAE8928454.1"/>
    <property type="molecule type" value="Genomic_DNA"/>
</dbReference>
<dbReference type="EMBL" id="QXFZ01001634">
    <property type="protein sequence ID" value="KAE9087272.1"/>
    <property type="molecule type" value="Genomic_DNA"/>
</dbReference>
<evidence type="ECO:0000256" key="1">
    <source>
        <dbReference type="SAM" id="MobiDB-lite"/>
    </source>
</evidence>
<proteinExistence type="predicted"/>
<organism evidence="3 5">
    <name type="scientific">Phytophthora fragariae</name>
    <dbReference type="NCBI Taxonomy" id="53985"/>
    <lineage>
        <taxon>Eukaryota</taxon>
        <taxon>Sar</taxon>
        <taxon>Stramenopiles</taxon>
        <taxon>Oomycota</taxon>
        <taxon>Peronosporomycetes</taxon>
        <taxon>Peronosporales</taxon>
        <taxon>Peronosporaceae</taxon>
        <taxon>Phytophthora</taxon>
    </lineage>
</organism>
<evidence type="ECO:0000313" key="2">
    <source>
        <dbReference type="EMBL" id="KAE8928454.1"/>
    </source>
</evidence>
<reference evidence="4 5" key="1">
    <citation type="submission" date="2018-08" db="EMBL/GenBank/DDBJ databases">
        <title>Genomic investigation of the strawberry pathogen Phytophthora fragariae indicates pathogenicity is determined by transcriptional variation in three key races.</title>
        <authorList>
            <person name="Adams T.M."/>
            <person name="Armitage A.D."/>
            <person name="Sobczyk M.K."/>
            <person name="Bates H.J."/>
            <person name="Dunwell J.M."/>
            <person name="Nellist C.F."/>
            <person name="Harrison R.J."/>
        </authorList>
    </citation>
    <scope>NUCLEOTIDE SEQUENCE [LARGE SCALE GENOMIC DNA]</scope>
    <source>
        <strain evidence="3 5">NOV-71</strain>
        <strain evidence="2 4">NOV-9</strain>
    </source>
</reference>
<feature type="region of interest" description="Disordered" evidence="1">
    <location>
        <begin position="62"/>
        <end position="102"/>
    </location>
</feature>
<sequence>MVERSVDAGKLPEADVEDEDEDEDVEDDKNALGLGMAKGALSVAKKTEYDCDDAETSEVRSKVDCGSKEMAAATEADASEREDTAETEAHRHGTVVDHHLSRGPVDRVRVTIPGLRRPSADELRRKVEVRLAAYVDAIEHPTQATRDVKSETDG</sequence>